<dbReference type="PANTHER" id="PTHR45588">
    <property type="entry name" value="TPR DOMAIN-CONTAINING PROTEIN"/>
    <property type="match status" value="1"/>
</dbReference>
<dbReference type="AlphaFoldDB" id="H0I2L4"/>
<accession>H0I2L4</accession>
<evidence type="ECO:0000256" key="1">
    <source>
        <dbReference type="SAM" id="MobiDB-lite"/>
    </source>
</evidence>
<reference evidence="2 3" key="1">
    <citation type="journal article" date="2012" name="J. Bacteriol.">
        <title>Draft Genome Sequence of Mesorhizobium alhagi CCNWXJ12-2T, a Novel Salt-Resistant Species Isolated from the Desert of Northwestern China.</title>
        <authorList>
            <person name="Zhou M."/>
            <person name="Chen W."/>
            <person name="Chen H."/>
            <person name="Wei G."/>
        </authorList>
    </citation>
    <scope>NUCLEOTIDE SEQUENCE [LARGE SCALE GENOMIC DNA]</scope>
    <source>
        <strain evidence="2 3">CCNWXJ12-2</strain>
    </source>
</reference>
<evidence type="ECO:0000313" key="2">
    <source>
        <dbReference type="EMBL" id="EHK52769.1"/>
    </source>
</evidence>
<sequence>MALYHSFWWPAAAEAFGAVAQADPTCGMAHWGRAMVILDNPFTWPANLAPKLKDVSAALEAARSTGLNSQREKDYVEAVAVFVRDHEKVDHQARLRAYEEAMAKLAERYPDDKEAAILSALITSANFNPADKTYANQLKAAGTLEKFVSSNPDHPGVAHYMIHSYDYPPIARHGVEAARKYATIAPDSPHALHMPSHIFTRLGYWRESIESNRASSTAASDTTFDTHHAHDYLVYAHLQLGQDRAAREAMERSRNMKLVDNFAAAYAYAAMPARLALERGDWKLAMELTLTPAADAYPWKKYPQAEAVNAFAKAIGAARSGNAVFAREQQARLFTLRDAAHEAKLAYWIEQIDIQAEIAGSLALCAEGKSDECIEGMRKAAAREDAAEKHVVTPGPITPARELLADLLLASGLAGEALQEYEAVLNKEPNRYRTVLGAARAATRSGDESRARDLFKQLAELGKDADSDRDGLEEARQSLRRG</sequence>
<keyword evidence="3" id="KW-1185">Reference proteome</keyword>
<organism evidence="2 3">
    <name type="scientific">Mesorhizobium alhagi CCNWXJ12-2</name>
    <dbReference type="NCBI Taxonomy" id="1107882"/>
    <lineage>
        <taxon>Bacteria</taxon>
        <taxon>Pseudomonadati</taxon>
        <taxon>Pseudomonadota</taxon>
        <taxon>Alphaproteobacteria</taxon>
        <taxon>Hyphomicrobiales</taxon>
        <taxon>Phyllobacteriaceae</taxon>
        <taxon>Allomesorhizobium</taxon>
    </lineage>
</organism>
<proteinExistence type="predicted"/>
<dbReference type="PATRIC" id="fig|1107882.3.peg.6490"/>
<name>H0I2L4_9HYPH</name>
<dbReference type="Proteomes" id="UP000003250">
    <property type="component" value="Unassembled WGS sequence"/>
</dbReference>
<feature type="region of interest" description="Disordered" evidence="1">
    <location>
        <begin position="463"/>
        <end position="482"/>
    </location>
</feature>
<dbReference type="PANTHER" id="PTHR45588:SF1">
    <property type="entry name" value="WW DOMAIN-CONTAINING PROTEIN"/>
    <property type="match status" value="1"/>
</dbReference>
<dbReference type="SUPFAM" id="SSF48452">
    <property type="entry name" value="TPR-like"/>
    <property type="match status" value="1"/>
</dbReference>
<dbReference type="OrthoDB" id="9778494at2"/>
<gene>
    <name evidence="2" type="ORF">MAXJ12_33599</name>
</gene>
<dbReference type="Gene3D" id="1.25.40.10">
    <property type="entry name" value="Tetratricopeptide repeat domain"/>
    <property type="match status" value="2"/>
</dbReference>
<evidence type="ECO:0000313" key="3">
    <source>
        <dbReference type="Proteomes" id="UP000003250"/>
    </source>
</evidence>
<protein>
    <submittedName>
        <fullName evidence="2">TPR repeat-containing protein</fullName>
    </submittedName>
</protein>
<dbReference type="InterPro" id="IPR011990">
    <property type="entry name" value="TPR-like_helical_dom_sf"/>
</dbReference>
<dbReference type="EMBL" id="AHAM01000302">
    <property type="protein sequence ID" value="EHK52769.1"/>
    <property type="molecule type" value="Genomic_DNA"/>
</dbReference>